<dbReference type="EMBL" id="UGRI01000001">
    <property type="protein sequence ID" value="SUA24459.1"/>
    <property type="molecule type" value="Genomic_DNA"/>
</dbReference>
<organism evidence="3">
    <name type="scientific">Neisseria gonorrhoeae</name>
    <dbReference type="NCBI Taxonomy" id="485"/>
    <lineage>
        <taxon>Bacteria</taxon>
        <taxon>Pseudomonadati</taxon>
        <taxon>Pseudomonadota</taxon>
        <taxon>Betaproteobacteria</taxon>
        <taxon>Neisseriales</taxon>
        <taxon>Neisseriaceae</taxon>
        <taxon>Neisseria</taxon>
    </lineage>
</organism>
<keyword evidence="3" id="KW-0378">Hydrolase</keyword>
<evidence type="ECO:0000259" key="2">
    <source>
        <dbReference type="PROSITE" id="PS51691"/>
    </source>
</evidence>
<accession>A0A378VZ82</accession>
<dbReference type="EC" id="3.4.21.72" evidence="3"/>
<dbReference type="AlphaFoldDB" id="A0A378VZ82"/>
<protein>
    <submittedName>
        <fullName evidence="3">IgA-specific metalloendopeptidase</fullName>
        <ecNumber evidence="3">3.4.21.72</ecNumber>
        <ecNumber evidence="3">3.4.24.13</ecNumber>
    </submittedName>
</protein>
<dbReference type="Pfam" id="PF02395">
    <property type="entry name" value="Peptidase_S6"/>
    <property type="match status" value="1"/>
</dbReference>
<evidence type="ECO:0000256" key="1">
    <source>
        <dbReference type="SAM" id="SignalP"/>
    </source>
</evidence>
<dbReference type="InterPro" id="IPR030396">
    <property type="entry name" value="Peptidase_S6_dom"/>
</dbReference>
<gene>
    <name evidence="3" type="primary">iga_1</name>
    <name evidence="3" type="ORF">NCTC11421_02459</name>
</gene>
<feature type="signal peptide" evidence="1">
    <location>
        <begin position="1"/>
        <end position="27"/>
    </location>
</feature>
<dbReference type="EC" id="3.4.24.13" evidence="3"/>
<feature type="chain" id="PRO_5017062229" evidence="1">
    <location>
        <begin position="28"/>
        <end position="85"/>
    </location>
</feature>
<sequence>MKAKRFKINAISLSIFLAYALTPYSEAALVRDDVDYQIFRDFAETKANFCRCNRFISENKQGQNIGNALSNVPMIDLALQMSTNA</sequence>
<dbReference type="PROSITE" id="PS51691">
    <property type="entry name" value="PEPTIDASE_S6"/>
    <property type="match status" value="1"/>
</dbReference>
<reference evidence="3" key="1">
    <citation type="submission" date="2018-06" db="EMBL/GenBank/DDBJ databases">
        <authorList>
            <consortium name="Pathogen Informatics"/>
            <person name="Doyle S."/>
        </authorList>
    </citation>
    <scope>NUCLEOTIDE SEQUENCE [LARGE SCALE GENOMIC DNA]</scope>
    <source>
        <strain evidence="3">NCTC11421</strain>
    </source>
</reference>
<keyword evidence="1" id="KW-0732">Signal</keyword>
<name>A0A378VZ82_NEIGO</name>
<evidence type="ECO:0000313" key="3">
    <source>
        <dbReference type="EMBL" id="SUA24459.1"/>
    </source>
</evidence>
<proteinExistence type="predicted"/>
<dbReference type="GO" id="GO:0004175">
    <property type="term" value="F:endopeptidase activity"/>
    <property type="evidence" value="ECO:0007669"/>
    <property type="project" value="InterPro"/>
</dbReference>
<feature type="domain" description="Peptidase S6" evidence="2">
    <location>
        <begin position="28"/>
        <end position="85"/>
    </location>
</feature>
<dbReference type="Gene3D" id="2.40.10.120">
    <property type="match status" value="1"/>
</dbReference>